<protein>
    <recommendedName>
        <fullName evidence="3">Phage tail tape measure protein</fullName>
    </recommendedName>
</protein>
<gene>
    <name evidence="2" type="ORF">XF8B_40370</name>
</gene>
<sequence>MRIPLSVNLDQLKEQLRQTTSLTQTATRQIAKQFLDMNRDLAKDAIFATMARGAVELAGKVALAVGAYKLMTAAISGAREQMAQMVEIADKAQNLGVSPAFLQAFTSEARKLKIEAGELESALDHAFQATKDRSPVDIGEWTVGEEKITDVEKALRVYNETLAKTAGQQLQGLVLFRDAQTQEDKIKAVLAAMIQLDSIGQHAASLDLGEKMFGAQIIDRMRQGKTSAESMLATIKEASANADGIFSNVLIERAKEVDDQLKLAHQRLSTALKPSWDDLASVMMDIKSAWADVIGYIAKAVELSNKLPRIPGMPASATDLDAKQDALAQVNARLNGTGSGLFGSVELPRLSIPGIGQVYGGTRADLEAHRDRLQKEIAALTSNGEQYGPPAPGQTRGTGPAPTKISAGSNVDKLATAADSIEKRTAALREEAAGLDLSTAARERNKIAAQLQVVAMQANAAAGKGEGIVTAEQRQRIQEVTEAYGKATEAIEKATIAQSIRRGRQTSLLDPQDVQIAEQLKGLYPDVATALNSVEASAMRTNEAMRSIGSTMSSTLTSGLADILDGTKSVSAGFADMAKSIVRALEEAMIKMLIVQPLMRSMSGAFGFSDGGLVGAAAPVAKADGGYISGPGTGTSDSIPARLSNGEFVVRASAVAKHRAVLEAINSNRIPRFADGGLVGAGSAAAPVINAGHVIAPQIAVTVQGSPGQSPQDHQRMGETIAQAAQHHIRSMIAAEFRTATRPGGILRR</sequence>
<organism evidence="2">
    <name type="scientific">Bradyrhizobium diazoefficiens</name>
    <dbReference type="NCBI Taxonomy" id="1355477"/>
    <lineage>
        <taxon>Bacteria</taxon>
        <taxon>Pseudomonadati</taxon>
        <taxon>Pseudomonadota</taxon>
        <taxon>Alphaproteobacteria</taxon>
        <taxon>Hyphomicrobiales</taxon>
        <taxon>Nitrobacteraceae</taxon>
        <taxon>Bradyrhizobium</taxon>
    </lineage>
</organism>
<accession>A0A810BBD3</accession>
<evidence type="ECO:0008006" key="3">
    <source>
        <dbReference type="Google" id="ProtNLM"/>
    </source>
</evidence>
<reference evidence="2" key="1">
    <citation type="submission" date="2020-05" db="EMBL/GenBank/DDBJ databases">
        <title>Complete genome sequence of Bradyrhizobium diazoefficiens XF8 isolated from soybean nodule.</title>
        <authorList>
            <person name="Noda R."/>
            <person name="Kakizaki K."/>
            <person name="Minamisawa K."/>
        </authorList>
    </citation>
    <scope>NUCLEOTIDE SEQUENCE</scope>
    <source>
        <strain evidence="2">XF8</strain>
    </source>
</reference>
<dbReference type="EMBL" id="AP023097">
    <property type="protein sequence ID" value="BCE73926.1"/>
    <property type="molecule type" value="Genomic_DNA"/>
</dbReference>
<name>A0A810BBD3_9BRAD</name>
<evidence type="ECO:0000256" key="1">
    <source>
        <dbReference type="SAM" id="MobiDB-lite"/>
    </source>
</evidence>
<proteinExistence type="predicted"/>
<dbReference type="AlphaFoldDB" id="A0A810BBD3"/>
<evidence type="ECO:0000313" key="2">
    <source>
        <dbReference type="EMBL" id="BCE73926.1"/>
    </source>
</evidence>
<feature type="region of interest" description="Disordered" evidence="1">
    <location>
        <begin position="382"/>
        <end position="406"/>
    </location>
</feature>